<dbReference type="GO" id="GO:0016846">
    <property type="term" value="F:carbon-sulfur lyase activity"/>
    <property type="evidence" value="ECO:0007669"/>
    <property type="project" value="TreeGrafter"/>
</dbReference>
<dbReference type="GO" id="GO:0071268">
    <property type="term" value="P:homocysteine biosynthetic process"/>
    <property type="evidence" value="ECO:0007669"/>
    <property type="project" value="InterPro"/>
</dbReference>
<dbReference type="GO" id="GO:0071266">
    <property type="term" value="P:'de novo' L-methionine biosynthetic process"/>
    <property type="evidence" value="ECO:0007669"/>
    <property type="project" value="UniProtKB-UniRule"/>
</dbReference>
<dbReference type="Pfam" id="PF01053">
    <property type="entry name" value="Cys_Met_Meta_PP"/>
    <property type="match status" value="1"/>
</dbReference>
<comment type="cofactor">
    <cofactor evidence="1 3 5">
        <name>pyridoxal 5'-phosphate</name>
        <dbReference type="ChEBI" id="CHEBI:597326"/>
    </cofactor>
</comment>
<dbReference type="InterPro" id="IPR006234">
    <property type="entry name" value="O-succ-hSer_sulfhydrylase"/>
</dbReference>
<evidence type="ECO:0000256" key="1">
    <source>
        <dbReference type="ARBA" id="ARBA00001933"/>
    </source>
</evidence>
<dbReference type="NCBIfam" id="NF006003">
    <property type="entry name" value="PRK08133.1"/>
    <property type="match status" value="1"/>
</dbReference>
<dbReference type="FunFam" id="3.90.1150.10:FF:000033">
    <property type="entry name" value="Cystathionine gamma-synthase"/>
    <property type="match status" value="1"/>
</dbReference>
<dbReference type="RefSeq" id="WP_101249088.1">
    <property type="nucleotide sequence ID" value="NZ_PIUM01000002.1"/>
</dbReference>
<keyword evidence="2 3" id="KW-0663">Pyridoxal phosphate</keyword>
<dbReference type="EC" id="2.5.1.-" evidence="3"/>
<proteinExistence type="inferred from homology"/>
<dbReference type="OrthoDB" id="9790858at2"/>
<feature type="modified residue" description="N6-(pyridoxal phosphate)lysine" evidence="3 4">
    <location>
        <position position="211"/>
    </location>
</feature>
<reference evidence="7" key="1">
    <citation type="submission" date="2017-12" db="EMBL/GenBank/DDBJ databases">
        <title>Draft genome sequence of Telmatospirillum siberiense 26-4b1T, an acidotolerant peatland alphaproteobacterium potentially involved in sulfur cycling.</title>
        <authorList>
            <person name="Hausmann B."/>
            <person name="Pjevac P."/>
            <person name="Schreck K."/>
            <person name="Herbold C.W."/>
            <person name="Daims H."/>
            <person name="Wagner M."/>
            <person name="Pester M."/>
            <person name="Loy A."/>
        </authorList>
    </citation>
    <scope>NUCLEOTIDE SEQUENCE [LARGE SCALE GENOMIC DNA]</scope>
    <source>
        <strain evidence="7">26-4b1</strain>
    </source>
</reference>
<keyword evidence="3" id="KW-0486">Methionine biosynthesis</keyword>
<dbReference type="GO" id="GO:0016765">
    <property type="term" value="F:transferase activity, transferring alkyl or aryl (other than methyl) groups"/>
    <property type="evidence" value="ECO:0007669"/>
    <property type="project" value="UniProtKB-UniRule"/>
</dbReference>
<dbReference type="Gene3D" id="3.90.1150.10">
    <property type="entry name" value="Aspartate Aminotransferase, domain 1"/>
    <property type="match status" value="1"/>
</dbReference>
<dbReference type="InterPro" id="IPR015424">
    <property type="entry name" value="PyrdxlP-dep_Trfase"/>
</dbReference>
<evidence type="ECO:0000313" key="6">
    <source>
        <dbReference type="EMBL" id="PKU26127.1"/>
    </source>
</evidence>
<evidence type="ECO:0000256" key="5">
    <source>
        <dbReference type="RuleBase" id="RU362118"/>
    </source>
</evidence>
<evidence type="ECO:0000256" key="2">
    <source>
        <dbReference type="ARBA" id="ARBA00022898"/>
    </source>
</evidence>
<dbReference type="InterPro" id="IPR000277">
    <property type="entry name" value="Cys/Met-Metab_PyrdxlP-dep_enz"/>
</dbReference>
<dbReference type="PANTHER" id="PTHR11808:SF80">
    <property type="entry name" value="CYSTATHIONINE GAMMA-LYASE"/>
    <property type="match status" value="1"/>
</dbReference>
<dbReference type="CDD" id="cd00614">
    <property type="entry name" value="CGS_like"/>
    <property type="match status" value="1"/>
</dbReference>
<keyword evidence="3" id="KW-0808">Transferase</keyword>
<dbReference type="GO" id="GO:0030170">
    <property type="term" value="F:pyridoxal phosphate binding"/>
    <property type="evidence" value="ECO:0007669"/>
    <property type="project" value="UniProtKB-UniRule"/>
</dbReference>
<protein>
    <recommendedName>
        <fullName evidence="3">O-succinylhomoserine sulfhydrylase</fullName>
        <shortName evidence="3">OSH sulfhydrylase</shortName>
        <shortName evidence="3">OSHS sulfhydrylase</shortName>
        <ecNumber evidence="3">2.5.1.-</ecNumber>
    </recommendedName>
</protein>
<comment type="similarity">
    <text evidence="3">Belongs to the trans-sulfuration enzymes family. MetZ subfamily.</text>
</comment>
<evidence type="ECO:0000256" key="3">
    <source>
        <dbReference type="HAMAP-Rule" id="MF_02056"/>
    </source>
</evidence>
<dbReference type="PANTHER" id="PTHR11808">
    <property type="entry name" value="TRANS-SULFURATION ENZYME FAMILY MEMBER"/>
    <property type="match status" value="1"/>
</dbReference>
<dbReference type="EMBL" id="PIUM01000002">
    <property type="protein sequence ID" value="PKU26127.1"/>
    <property type="molecule type" value="Genomic_DNA"/>
</dbReference>
<keyword evidence="7" id="KW-1185">Reference proteome</keyword>
<comment type="pathway">
    <text evidence="3">Amino-acid biosynthesis; L-methionine biosynthesis via de novo pathway; L-homocysteine from O-succinyl-L-homoserine: step 1/1.</text>
</comment>
<organism evidence="6 7">
    <name type="scientific">Telmatospirillum siberiense</name>
    <dbReference type="NCBI Taxonomy" id="382514"/>
    <lineage>
        <taxon>Bacteria</taxon>
        <taxon>Pseudomonadati</taxon>
        <taxon>Pseudomonadota</taxon>
        <taxon>Alphaproteobacteria</taxon>
        <taxon>Rhodospirillales</taxon>
        <taxon>Rhodospirillaceae</taxon>
        <taxon>Telmatospirillum</taxon>
    </lineage>
</organism>
<comment type="caution">
    <text evidence="6">The sequence shown here is derived from an EMBL/GenBank/DDBJ whole genome shotgun (WGS) entry which is preliminary data.</text>
</comment>
<dbReference type="UniPathway" id="UPA00051">
    <property type="reaction ID" value="UER00449"/>
</dbReference>
<dbReference type="HAMAP" id="MF_02056">
    <property type="entry name" value="MetZ"/>
    <property type="match status" value="1"/>
</dbReference>
<dbReference type="NCBIfam" id="TIGR01325">
    <property type="entry name" value="O_suc_HS_sulf"/>
    <property type="match status" value="1"/>
</dbReference>
<dbReference type="PIRSF" id="PIRSF001434">
    <property type="entry name" value="CGS"/>
    <property type="match status" value="1"/>
</dbReference>
<dbReference type="InterPro" id="IPR015422">
    <property type="entry name" value="PyrdxlP-dep_Trfase_small"/>
</dbReference>
<comment type="function">
    <text evidence="3">Catalyzes the formation of L-homocysteine from O-succinyl-L-homoserine (OSHS) and hydrogen sulfide.</text>
</comment>
<dbReference type="FunFam" id="3.40.640.10:FF:000046">
    <property type="entry name" value="Cystathionine gamma-lyase"/>
    <property type="match status" value="1"/>
</dbReference>
<dbReference type="SUPFAM" id="SSF53383">
    <property type="entry name" value="PLP-dependent transferases"/>
    <property type="match status" value="1"/>
</dbReference>
<comment type="catalytic activity">
    <reaction evidence="3">
        <text>O-succinyl-L-homoserine + hydrogen sulfide = L-homocysteine + succinate</text>
        <dbReference type="Rhea" id="RHEA:27826"/>
        <dbReference type="ChEBI" id="CHEBI:29919"/>
        <dbReference type="ChEBI" id="CHEBI:30031"/>
        <dbReference type="ChEBI" id="CHEBI:57661"/>
        <dbReference type="ChEBI" id="CHEBI:58199"/>
    </reaction>
</comment>
<gene>
    <name evidence="3 6" type="primary">metZ</name>
    <name evidence="6" type="ORF">CWS72_03060</name>
</gene>
<sequence length="394" mass="42394">MTDTPKSAWRLATQLVRGGLARTEFSETSEALFLNSGYVYGSAEEAEESFDGTRSRYVYSRFRNPTVAVFEDRLAQIEGAEACRATASGMAAVHAAILSQVRAGDHVVASRALFGSCLWIVGDLLKRYGVAVTQVDGTDLDQWKAALSRPTRCVFIETPSNPTLEIIDITQVAALTHAAGGRLIVDNVFATPLLQKPLQLGADIVVYSATKHIDGQGRCLGGAVLGSQGFIDDELGPYLRHTGPTLSPFNAWVLLKGLETLELRVTRHVENATRIATFLEGHPHIERVLYPALASHPQYELAKRQMAGGGSIVAFAPKGGKAEAYRLLNALTLIDISNNLGDAKSLITHPWTTTHQSRSAEEKLGMGITEGSLRLSVGLEDASDLIADLGQALS</sequence>
<evidence type="ECO:0000256" key="4">
    <source>
        <dbReference type="PIRSR" id="PIRSR001434-2"/>
    </source>
</evidence>
<keyword evidence="3" id="KW-0028">Amino-acid biosynthesis</keyword>
<dbReference type="GO" id="GO:0019346">
    <property type="term" value="P:transsulfuration"/>
    <property type="evidence" value="ECO:0007669"/>
    <property type="project" value="InterPro"/>
</dbReference>
<evidence type="ECO:0000313" key="7">
    <source>
        <dbReference type="Proteomes" id="UP000233293"/>
    </source>
</evidence>
<comment type="subunit">
    <text evidence="3">Homotetramer.</text>
</comment>
<dbReference type="AlphaFoldDB" id="A0A2N3Q0D5"/>
<accession>A0A2N3Q0D5</accession>
<name>A0A2N3Q0D5_9PROT</name>
<dbReference type="InterPro" id="IPR015421">
    <property type="entry name" value="PyrdxlP-dep_Trfase_major"/>
</dbReference>
<dbReference type="Proteomes" id="UP000233293">
    <property type="component" value="Unassembled WGS sequence"/>
</dbReference>
<dbReference type="Gene3D" id="3.40.640.10">
    <property type="entry name" value="Type I PLP-dependent aspartate aminotransferase-like (Major domain)"/>
    <property type="match status" value="1"/>
</dbReference>
<dbReference type="GO" id="GO:0005737">
    <property type="term" value="C:cytoplasm"/>
    <property type="evidence" value="ECO:0007669"/>
    <property type="project" value="TreeGrafter"/>
</dbReference>